<dbReference type="PATRIC" id="fig|1653334.4.peg.2328"/>
<evidence type="ECO:0000256" key="4">
    <source>
        <dbReference type="ARBA" id="ARBA00022960"/>
    </source>
</evidence>
<evidence type="ECO:0000256" key="10">
    <source>
        <dbReference type="SAM" id="MobiDB-lite"/>
    </source>
</evidence>
<dbReference type="GO" id="GO:0008360">
    <property type="term" value="P:regulation of cell shape"/>
    <property type="evidence" value="ECO:0007669"/>
    <property type="project" value="UniProtKB-KW"/>
</dbReference>
<feature type="domain" description="SPOR" evidence="12">
    <location>
        <begin position="436"/>
        <end position="520"/>
    </location>
</feature>
<proteinExistence type="inferred from homology"/>
<feature type="chain" id="PRO_5006146136" evidence="11">
    <location>
        <begin position="39"/>
        <end position="520"/>
    </location>
</feature>
<dbReference type="GO" id="GO:0009252">
    <property type="term" value="P:peptidoglycan biosynthetic process"/>
    <property type="evidence" value="ECO:0007669"/>
    <property type="project" value="UniProtKB-KW"/>
</dbReference>
<dbReference type="InterPro" id="IPR036680">
    <property type="entry name" value="SPOR-like_sf"/>
</dbReference>
<keyword evidence="4" id="KW-0133">Cell shape</keyword>
<keyword evidence="13" id="KW-0121">Carboxypeptidase</keyword>
<feature type="active site" description="Proton acceptor" evidence="7">
    <location>
        <position position="72"/>
    </location>
</feature>
<dbReference type="InterPro" id="IPR012338">
    <property type="entry name" value="Beta-lactam/transpept-like"/>
</dbReference>
<keyword evidence="16" id="KW-1185">Reference proteome</keyword>
<evidence type="ECO:0000256" key="2">
    <source>
        <dbReference type="ARBA" id="ARBA00022729"/>
    </source>
</evidence>
<keyword evidence="2 11" id="KW-0732">Signal</keyword>
<name>A0A0P7YBT5_9HYPH</name>
<evidence type="ECO:0000313" key="14">
    <source>
        <dbReference type="EMBL" id="SCC82416.1"/>
    </source>
</evidence>
<keyword evidence="3 13" id="KW-0378">Hydrolase</keyword>
<dbReference type="Proteomes" id="UP000182800">
    <property type="component" value="Unassembled WGS sequence"/>
</dbReference>
<dbReference type="EMBL" id="LJSX01000007">
    <property type="protein sequence ID" value="KPQ11509.1"/>
    <property type="molecule type" value="Genomic_DNA"/>
</dbReference>
<feature type="signal peptide" evidence="11">
    <location>
        <begin position="1"/>
        <end position="38"/>
    </location>
</feature>
<feature type="compositionally biased region" description="Polar residues" evidence="10">
    <location>
        <begin position="344"/>
        <end position="356"/>
    </location>
</feature>
<dbReference type="OrthoDB" id="5291989at2"/>
<dbReference type="RefSeq" id="WP_074445911.1">
    <property type="nucleotide sequence ID" value="NZ_FMBM01000002.1"/>
</dbReference>
<comment type="caution">
    <text evidence="13">The sequence shown here is derived from an EMBL/GenBank/DDBJ whole genome shotgun (WGS) entry which is preliminary data.</text>
</comment>
<dbReference type="Gene3D" id="3.40.710.10">
    <property type="entry name" value="DD-peptidase/beta-lactamase superfamily"/>
    <property type="match status" value="1"/>
</dbReference>
<dbReference type="EC" id="3.4.16.4" evidence="13"/>
<dbReference type="GO" id="GO:0042834">
    <property type="term" value="F:peptidoglycan binding"/>
    <property type="evidence" value="ECO:0007669"/>
    <property type="project" value="InterPro"/>
</dbReference>
<dbReference type="GO" id="GO:0071555">
    <property type="term" value="P:cell wall organization"/>
    <property type="evidence" value="ECO:0007669"/>
    <property type="project" value="UniProtKB-KW"/>
</dbReference>
<evidence type="ECO:0000256" key="3">
    <source>
        <dbReference type="ARBA" id="ARBA00022801"/>
    </source>
</evidence>
<evidence type="ECO:0000256" key="8">
    <source>
        <dbReference type="PIRSR" id="PIRSR618044-2"/>
    </source>
</evidence>
<dbReference type="PRINTS" id="PR00725">
    <property type="entry name" value="DADACBPTASE1"/>
</dbReference>
<keyword evidence="5" id="KW-0573">Peptidoglycan synthesis</keyword>
<dbReference type="Gene3D" id="3.30.70.1070">
    <property type="entry name" value="Sporulation related repeat"/>
    <property type="match status" value="1"/>
</dbReference>
<gene>
    <name evidence="14" type="ORF">GA0071312_3408</name>
    <name evidence="13" type="ORF">HLUCCO17_06270</name>
</gene>
<evidence type="ECO:0000256" key="5">
    <source>
        <dbReference type="ARBA" id="ARBA00022984"/>
    </source>
</evidence>
<evidence type="ECO:0000256" key="11">
    <source>
        <dbReference type="SAM" id="SignalP"/>
    </source>
</evidence>
<feature type="binding site" evidence="8">
    <location>
        <position position="231"/>
    </location>
    <ligand>
        <name>substrate</name>
    </ligand>
</feature>
<dbReference type="STRING" id="1653334.GA0071312_3408"/>
<sequence length="520" mass="54700">MVLRNIPLRCIASRFAAALVAIAMVLAASLIAPTPAHAYNPPYAAVVIDVKTGRTLHAENADATRFPASLTKVMTLYLVFEQLERGALRLDSPLRVSSRAAAEPPSKLGLRAGSTITVENAILALTTRSANDVATAIAENLGGSVDAFTREMTRTARALGMKRTTFRNAHGLPNREQVTTARDMAILAIAVQDRFPQYYHYFSRRNFAFNGTTHRNHNRLIGRVTGVDGIKTGFIRASGFNLMTNAKTNSRHIVTVVMGGRSGAHRDGIVERLVKNNLPHAFAGARQTPMMNAAGAVAFVPNVLPPARPADIGVPPAAFASASATGGPLDLASMRPAVAPERNAGNTATPASSGTLRQGAAAETAPEQSGGQVLSFAESTGSIPLPPADLGSRHVSREMAQGGEDAETVAPMQVASANAAAPLPPAATPAEPEPEPVAVSPWVVQIAAVDSKRAALEMLENARSRVGDPLSAAEPFTETVQTGGTTLHRARFSGFDSQGAARDACRQLERRGFACFASRS</sequence>
<dbReference type="Pfam" id="PF05036">
    <property type="entry name" value="SPOR"/>
    <property type="match status" value="1"/>
</dbReference>
<keyword evidence="6" id="KW-0961">Cell wall biogenesis/degradation</keyword>
<evidence type="ECO:0000313" key="16">
    <source>
        <dbReference type="Proteomes" id="UP000182800"/>
    </source>
</evidence>
<dbReference type="SUPFAM" id="SSF56601">
    <property type="entry name" value="beta-lactamase/transpeptidase-like"/>
    <property type="match status" value="1"/>
</dbReference>
<dbReference type="Proteomes" id="UP000050497">
    <property type="component" value="Unassembled WGS sequence"/>
</dbReference>
<keyword evidence="13" id="KW-0645">Protease</keyword>
<comment type="similarity">
    <text evidence="1 9">Belongs to the peptidase S11 family.</text>
</comment>
<dbReference type="Pfam" id="PF00768">
    <property type="entry name" value="Peptidase_S11"/>
    <property type="match status" value="1"/>
</dbReference>
<evidence type="ECO:0000256" key="6">
    <source>
        <dbReference type="ARBA" id="ARBA00023316"/>
    </source>
</evidence>
<dbReference type="GO" id="GO:0006508">
    <property type="term" value="P:proteolysis"/>
    <property type="evidence" value="ECO:0007669"/>
    <property type="project" value="InterPro"/>
</dbReference>
<evidence type="ECO:0000313" key="13">
    <source>
        <dbReference type="EMBL" id="KPQ11509.1"/>
    </source>
</evidence>
<protein>
    <submittedName>
        <fullName evidence="13">D-alanyl-D-alanine carboxypeptidase</fullName>
        <ecNumber evidence="13">3.4.16.4</ecNumber>
    </submittedName>
</protein>
<dbReference type="PROSITE" id="PS51724">
    <property type="entry name" value="SPOR"/>
    <property type="match status" value="1"/>
</dbReference>
<evidence type="ECO:0000256" key="1">
    <source>
        <dbReference type="ARBA" id="ARBA00007164"/>
    </source>
</evidence>
<reference evidence="14 16" key="2">
    <citation type="submission" date="2016-08" db="EMBL/GenBank/DDBJ databases">
        <authorList>
            <person name="Varghese N."/>
            <person name="Submissions Spin"/>
        </authorList>
    </citation>
    <scope>NUCLEOTIDE SEQUENCE [LARGE SCALE GENOMIC DNA]</scope>
    <source>
        <strain evidence="14 16">HL-109</strain>
    </source>
</reference>
<evidence type="ECO:0000259" key="12">
    <source>
        <dbReference type="PROSITE" id="PS51724"/>
    </source>
</evidence>
<accession>A0A0P7YBT5</accession>
<dbReference type="PANTHER" id="PTHR21581">
    <property type="entry name" value="D-ALANYL-D-ALANINE CARBOXYPEPTIDASE"/>
    <property type="match status" value="1"/>
</dbReference>
<feature type="active site" evidence="7">
    <location>
        <position position="129"/>
    </location>
</feature>
<evidence type="ECO:0000256" key="9">
    <source>
        <dbReference type="RuleBase" id="RU004016"/>
    </source>
</evidence>
<dbReference type="AlphaFoldDB" id="A0A0P7YBT5"/>
<dbReference type="EMBL" id="FMBM01000002">
    <property type="protein sequence ID" value="SCC82416.1"/>
    <property type="molecule type" value="Genomic_DNA"/>
</dbReference>
<dbReference type="InterPro" id="IPR018044">
    <property type="entry name" value="Peptidase_S11"/>
</dbReference>
<organism evidence="13 15">
    <name type="scientific">Saliniramus fredricksonii</name>
    <dbReference type="NCBI Taxonomy" id="1653334"/>
    <lineage>
        <taxon>Bacteria</taxon>
        <taxon>Pseudomonadati</taxon>
        <taxon>Pseudomonadota</taxon>
        <taxon>Alphaproteobacteria</taxon>
        <taxon>Hyphomicrobiales</taxon>
        <taxon>Salinarimonadaceae</taxon>
        <taxon>Saliniramus</taxon>
    </lineage>
</organism>
<feature type="active site" description="Acyl-ester intermediate" evidence="7">
    <location>
        <position position="69"/>
    </location>
</feature>
<evidence type="ECO:0000313" key="15">
    <source>
        <dbReference type="Proteomes" id="UP000050497"/>
    </source>
</evidence>
<reference evidence="13 15" key="1">
    <citation type="submission" date="2015-09" db="EMBL/GenBank/DDBJ databases">
        <title>Identification and resolution of microdiversity through metagenomic sequencing of parallel consortia.</title>
        <authorList>
            <person name="Nelson W.C."/>
            <person name="Romine M.F."/>
            <person name="Lindemann S.R."/>
        </authorList>
    </citation>
    <scope>NUCLEOTIDE SEQUENCE [LARGE SCALE GENOMIC DNA]</scope>
    <source>
        <strain evidence="13">HL-109</strain>
    </source>
</reference>
<dbReference type="InterPro" id="IPR001967">
    <property type="entry name" value="Peptidase_S11_N"/>
</dbReference>
<evidence type="ECO:0000256" key="7">
    <source>
        <dbReference type="PIRSR" id="PIRSR618044-1"/>
    </source>
</evidence>
<dbReference type="InterPro" id="IPR007730">
    <property type="entry name" value="SPOR-like_dom"/>
</dbReference>
<feature type="region of interest" description="Disordered" evidence="10">
    <location>
        <begin position="341"/>
        <end position="372"/>
    </location>
</feature>
<dbReference type="GO" id="GO:0009002">
    <property type="term" value="F:serine-type D-Ala-D-Ala carboxypeptidase activity"/>
    <property type="evidence" value="ECO:0007669"/>
    <property type="project" value="UniProtKB-EC"/>
</dbReference>
<dbReference type="PANTHER" id="PTHR21581:SF6">
    <property type="entry name" value="TRAFFICKING PROTEIN PARTICLE COMPLEX SUBUNIT 12"/>
    <property type="match status" value="1"/>
</dbReference>